<dbReference type="GO" id="GO:0045493">
    <property type="term" value="P:xylan catabolic process"/>
    <property type="evidence" value="ECO:0007669"/>
    <property type="project" value="InterPro"/>
</dbReference>
<evidence type="ECO:0000256" key="3">
    <source>
        <dbReference type="SAM" id="Phobius"/>
    </source>
</evidence>
<evidence type="ECO:0000313" key="5">
    <source>
        <dbReference type="EMBL" id="RCV39507.1"/>
    </source>
</evidence>
<dbReference type="AlphaFoldDB" id="A0A368SAN8"/>
<name>A0A368SAN8_SETIT</name>
<dbReference type="InterPro" id="IPR044993">
    <property type="entry name" value="BXL"/>
</dbReference>
<protein>
    <recommendedName>
        <fullName evidence="4">Glycoside hydrolase family 3 C-terminal domain-containing protein</fullName>
    </recommendedName>
</protein>
<dbReference type="PANTHER" id="PTHR42721:SF45">
    <property type="entry name" value="BETA-D-XYLOSIDASE 2-RELATED"/>
    <property type="match status" value="1"/>
</dbReference>
<keyword evidence="2" id="KW-0326">Glycosidase</keyword>
<reference evidence="5" key="1">
    <citation type="journal article" date="2012" name="Nat. Biotechnol.">
        <title>Reference genome sequence of the model plant Setaria.</title>
        <authorList>
            <person name="Bennetzen J.L."/>
            <person name="Schmutz J."/>
            <person name="Wang H."/>
            <person name="Percifield R."/>
            <person name="Hawkins J."/>
            <person name="Pontaroli A.C."/>
            <person name="Estep M."/>
            <person name="Feng L."/>
            <person name="Vaughn J.N."/>
            <person name="Grimwood J."/>
            <person name="Jenkins J."/>
            <person name="Barry K."/>
            <person name="Lindquist E."/>
            <person name="Hellsten U."/>
            <person name="Deshpande S."/>
            <person name="Wang X."/>
            <person name="Wu X."/>
            <person name="Mitros T."/>
            <person name="Triplett J."/>
            <person name="Yang X."/>
            <person name="Ye C.Y."/>
            <person name="Mauro-Herrera M."/>
            <person name="Wang L."/>
            <person name="Li P."/>
            <person name="Sharma M."/>
            <person name="Sharma R."/>
            <person name="Ronald P.C."/>
            <person name="Panaud O."/>
            <person name="Kellogg E.A."/>
            <person name="Brutnell T.P."/>
            <person name="Doust A.N."/>
            <person name="Tuskan G.A."/>
            <person name="Rokhsar D."/>
            <person name="Devos K.M."/>
        </authorList>
    </citation>
    <scope>NUCLEOTIDE SEQUENCE [LARGE SCALE GENOMIC DNA]</scope>
    <source>
        <strain evidence="5">Yugu1</strain>
    </source>
</reference>
<evidence type="ECO:0000256" key="2">
    <source>
        <dbReference type="ARBA" id="ARBA00023295"/>
    </source>
</evidence>
<dbReference type="OrthoDB" id="47059at2759"/>
<dbReference type="GO" id="GO:0009044">
    <property type="term" value="F:xylan 1,4-beta-xylosidase activity"/>
    <property type="evidence" value="ECO:0007669"/>
    <property type="project" value="InterPro"/>
</dbReference>
<dbReference type="InterPro" id="IPR002772">
    <property type="entry name" value="Glyco_hydro_3_C"/>
</dbReference>
<dbReference type="STRING" id="4555.A0A368SAN8"/>
<sequence>MEELDPMGSPMVRERRGEALGRYPGQAGGQAIADVIFGHHNPGGKLLVTWYPEDYLRKAPMTNMAMRANPASGYPSRTYRFYTGPTILPFGHGLSYIQFTHSLAHAPEKLTVQLTGGHASAAAASSSFPNATRSAGAVRVAHARFEKSGLKKMMMKRYKLEKDLGMGSEVGHSKNKELAKRSPALVAMNRKFRMIHVVSSLASLMSFGSLAMHSWYLSSKLNL</sequence>
<accession>A0A368SAN8</accession>
<keyword evidence="3" id="KW-1133">Transmembrane helix</keyword>
<dbReference type="PANTHER" id="PTHR42721">
    <property type="entry name" value="SUGAR HYDROLASE-RELATED"/>
    <property type="match status" value="1"/>
</dbReference>
<dbReference type="SUPFAM" id="SSF52279">
    <property type="entry name" value="Beta-D-glucan exohydrolase, C-terminal domain"/>
    <property type="match status" value="1"/>
</dbReference>
<dbReference type="Pfam" id="PF01915">
    <property type="entry name" value="Glyco_hydro_3_C"/>
    <property type="match status" value="1"/>
</dbReference>
<dbReference type="EMBL" id="CM003535">
    <property type="protein sequence ID" value="RCV39507.1"/>
    <property type="molecule type" value="Genomic_DNA"/>
</dbReference>
<evidence type="ECO:0000259" key="4">
    <source>
        <dbReference type="Pfam" id="PF01915"/>
    </source>
</evidence>
<dbReference type="InterPro" id="IPR036881">
    <property type="entry name" value="Glyco_hydro_3_C_sf"/>
</dbReference>
<organism evidence="5">
    <name type="scientific">Setaria italica</name>
    <name type="common">Foxtail millet</name>
    <name type="synonym">Panicum italicum</name>
    <dbReference type="NCBI Taxonomy" id="4555"/>
    <lineage>
        <taxon>Eukaryota</taxon>
        <taxon>Viridiplantae</taxon>
        <taxon>Streptophyta</taxon>
        <taxon>Embryophyta</taxon>
        <taxon>Tracheophyta</taxon>
        <taxon>Spermatophyta</taxon>
        <taxon>Magnoliopsida</taxon>
        <taxon>Liliopsida</taxon>
        <taxon>Poales</taxon>
        <taxon>Poaceae</taxon>
        <taxon>PACMAD clade</taxon>
        <taxon>Panicoideae</taxon>
        <taxon>Panicodae</taxon>
        <taxon>Paniceae</taxon>
        <taxon>Cenchrinae</taxon>
        <taxon>Setaria</taxon>
    </lineage>
</organism>
<proteinExistence type="predicted"/>
<feature type="transmembrane region" description="Helical" evidence="3">
    <location>
        <begin position="197"/>
        <end position="217"/>
    </location>
</feature>
<dbReference type="Gene3D" id="3.40.50.1700">
    <property type="entry name" value="Glycoside hydrolase family 3 C-terminal domain"/>
    <property type="match status" value="1"/>
</dbReference>
<keyword evidence="1" id="KW-0378">Hydrolase</keyword>
<keyword evidence="3" id="KW-0812">Transmembrane</keyword>
<keyword evidence="3" id="KW-0472">Membrane</keyword>
<feature type="domain" description="Glycoside hydrolase family 3 C-terminal" evidence="4">
    <location>
        <begin position="23"/>
        <end position="96"/>
    </location>
</feature>
<reference evidence="5" key="2">
    <citation type="submission" date="2015-07" db="EMBL/GenBank/DDBJ databases">
        <authorList>
            <person name="Noorani M."/>
        </authorList>
    </citation>
    <scope>NUCLEOTIDE SEQUENCE</scope>
    <source>
        <strain evidence="5">Yugu1</strain>
    </source>
</reference>
<gene>
    <name evidence="5" type="ORF">SETIT_8G229800v2</name>
</gene>
<evidence type="ECO:0000256" key="1">
    <source>
        <dbReference type="ARBA" id="ARBA00022801"/>
    </source>
</evidence>